<keyword evidence="3" id="KW-1185">Reference proteome</keyword>
<gene>
    <name evidence="2" type="ORF">KUF71_021338</name>
</gene>
<keyword evidence="1" id="KW-0472">Membrane</keyword>
<accession>A0AAE1LB49</accession>
<evidence type="ECO:0000256" key="1">
    <source>
        <dbReference type="SAM" id="Phobius"/>
    </source>
</evidence>
<keyword evidence="1" id="KW-1133">Transmembrane helix</keyword>
<protein>
    <submittedName>
        <fullName evidence="2">Coproporphyrin III ferrochelatase</fullName>
    </submittedName>
</protein>
<dbReference type="EMBL" id="JAHWGI010000284">
    <property type="protein sequence ID" value="KAK3911677.1"/>
    <property type="molecule type" value="Genomic_DNA"/>
</dbReference>
<dbReference type="AlphaFoldDB" id="A0AAE1LB49"/>
<feature type="transmembrane region" description="Helical" evidence="1">
    <location>
        <begin position="20"/>
        <end position="39"/>
    </location>
</feature>
<reference evidence="2" key="1">
    <citation type="submission" date="2021-07" db="EMBL/GenBank/DDBJ databases">
        <authorList>
            <person name="Catto M.A."/>
            <person name="Jacobson A."/>
            <person name="Kennedy G."/>
            <person name="Labadie P."/>
            <person name="Hunt B.G."/>
            <person name="Srinivasan R."/>
        </authorList>
    </citation>
    <scope>NUCLEOTIDE SEQUENCE</scope>
    <source>
        <strain evidence="2">PL_HMW_Pooled</strain>
        <tissue evidence="2">Head</tissue>
    </source>
</reference>
<evidence type="ECO:0000313" key="2">
    <source>
        <dbReference type="EMBL" id="KAK3911677.1"/>
    </source>
</evidence>
<reference evidence="2" key="2">
    <citation type="journal article" date="2023" name="BMC Genomics">
        <title>Pest status, molecular evolution, and epigenetic factors derived from the genome assembly of Frankliniella fusca, a thysanopteran phytovirus vector.</title>
        <authorList>
            <person name="Catto M.A."/>
            <person name="Labadie P.E."/>
            <person name="Jacobson A.L."/>
            <person name="Kennedy G.G."/>
            <person name="Srinivasan R."/>
            <person name="Hunt B.G."/>
        </authorList>
    </citation>
    <scope>NUCLEOTIDE SEQUENCE</scope>
    <source>
        <strain evidence="2">PL_HMW_Pooled</strain>
    </source>
</reference>
<comment type="caution">
    <text evidence="2">The sequence shown here is derived from an EMBL/GenBank/DDBJ whole genome shotgun (WGS) entry which is preliminary data.</text>
</comment>
<proteinExistence type="predicted"/>
<organism evidence="2 3">
    <name type="scientific">Frankliniella fusca</name>
    <dbReference type="NCBI Taxonomy" id="407009"/>
    <lineage>
        <taxon>Eukaryota</taxon>
        <taxon>Metazoa</taxon>
        <taxon>Ecdysozoa</taxon>
        <taxon>Arthropoda</taxon>
        <taxon>Hexapoda</taxon>
        <taxon>Insecta</taxon>
        <taxon>Pterygota</taxon>
        <taxon>Neoptera</taxon>
        <taxon>Paraneoptera</taxon>
        <taxon>Thysanoptera</taxon>
        <taxon>Terebrantia</taxon>
        <taxon>Thripoidea</taxon>
        <taxon>Thripidae</taxon>
        <taxon>Frankliniella</taxon>
    </lineage>
</organism>
<dbReference type="Proteomes" id="UP001219518">
    <property type="component" value="Unassembled WGS sequence"/>
</dbReference>
<sequence>MSLVLLVSFRSASNAFRQQPAAFFGLYAILVFASLNNLCQPLCSRRNGFIHATVASTRATLSCKMMSSETDHTGLRTLMTCPSSLRSRLRGLFIPTASWRSRNSWI</sequence>
<evidence type="ECO:0000313" key="3">
    <source>
        <dbReference type="Proteomes" id="UP001219518"/>
    </source>
</evidence>
<keyword evidence="1" id="KW-0812">Transmembrane</keyword>
<name>A0AAE1LB49_9NEOP</name>